<dbReference type="Proteomes" id="UP000324800">
    <property type="component" value="Unassembled WGS sequence"/>
</dbReference>
<gene>
    <name evidence="1" type="ORF">EZS28_033888</name>
</gene>
<evidence type="ECO:0000313" key="2">
    <source>
        <dbReference type="Proteomes" id="UP000324800"/>
    </source>
</evidence>
<protein>
    <submittedName>
        <fullName evidence="1">Uncharacterized protein</fullName>
    </submittedName>
</protein>
<proteinExistence type="predicted"/>
<dbReference type="AlphaFoldDB" id="A0A5J4UK24"/>
<name>A0A5J4UK24_9EUKA</name>
<organism evidence="1 2">
    <name type="scientific">Streblomastix strix</name>
    <dbReference type="NCBI Taxonomy" id="222440"/>
    <lineage>
        <taxon>Eukaryota</taxon>
        <taxon>Metamonada</taxon>
        <taxon>Preaxostyla</taxon>
        <taxon>Oxymonadida</taxon>
        <taxon>Streblomastigidae</taxon>
        <taxon>Streblomastix</taxon>
    </lineage>
</organism>
<feature type="non-terminal residue" evidence="1">
    <location>
        <position position="1"/>
    </location>
</feature>
<reference evidence="1 2" key="1">
    <citation type="submission" date="2019-03" db="EMBL/GenBank/DDBJ databases">
        <title>Single cell metagenomics reveals metabolic interactions within the superorganism composed of flagellate Streblomastix strix and complex community of Bacteroidetes bacteria on its surface.</title>
        <authorList>
            <person name="Treitli S.C."/>
            <person name="Kolisko M."/>
            <person name="Husnik F."/>
            <person name="Keeling P."/>
            <person name="Hampl V."/>
        </authorList>
    </citation>
    <scope>NUCLEOTIDE SEQUENCE [LARGE SCALE GENOMIC DNA]</scope>
    <source>
        <strain evidence="1">ST1C</strain>
    </source>
</reference>
<sequence length="81" mass="9462">QSFYRKPEGLSPPFSRSYFHQSNLSFKSLMSVCPVPTHHPDYYLPSKLETKYCNCEVDYPPDVDLIHQESSSVFVHLNFFT</sequence>
<accession>A0A5J4UK24</accession>
<comment type="caution">
    <text evidence="1">The sequence shown here is derived from an EMBL/GenBank/DDBJ whole genome shotgun (WGS) entry which is preliminary data.</text>
</comment>
<dbReference type="EMBL" id="SNRW01015247">
    <property type="protein sequence ID" value="KAA6370583.1"/>
    <property type="molecule type" value="Genomic_DNA"/>
</dbReference>
<evidence type="ECO:0000313" key="1">
    <source>
        <dbReference type="EMBL" id="KAA6370583.1"/>
    </source>
</evidence>